<gene>
    <name evidence="1" type="ORF">PDJAM_G00042440</name>
</gene>
<evidence type="ECO:0000313" key="2">
    <source>
        <dbReference type="Proteomes" id="UP000830395"/>
    </source>
</evidence>
<reference evidence="1" key="1">
    <citation type="submission" date="2020-02" db="EMBL/GenBank/DDBJ databases">
        <title>Genome sequencing of the panga catfish, Pangasius djambal.</title>
        <authorList>
            <person name="Wen M."/>
            <person name="Zahm M."/>
            <person name="Roques C."/>
            <person name="Cabau C."/>
            <person name="Klopp C."/>
            <person name="Donnadieu C."/>
            <person name="Jouanno E."/>
            <person name="Avarre J.-C."/>
            <person name="Campet M."/>
            <person name="Ha T."/>
            <person name="Dugue R."/>
            <person name="Lampietro C."/>
            <person name="Louis A."/>
            <person name="Herpin A."/>
            <person name="Echchiki A."/>
            <person name="Berthelot C."/>
            <person name="Parey E."/>
            <person name="Roest-Crollius H."/>
            <person name="Braasch I."/>
            <person name="Postlethwait J.H."/>
            <person name="Bobe J."/>
            <person name="Montfort J."/>
            <person name="Bouchez O."/>
            <person name="Begum T."/>
            <person name="Schartl M."/>
            <person name="Gustiano R."/>
            <person name="Guiguen Y."/>
        </authorList>
    </citation>
    <scope>NUCLEOTIDE SEQUENCE</scope>
    <source>
        <strain evidence="1">Pdj_M5554</strain>
    </source>
</reference>
<organism evidence="1 2">
    <name type="scientific">Pangasius djambal</name>
    <dbReference type="NCBI Taxonomy" id="1691987"/>
    <lineage>
        <taxon>Eukaryota</taxon>
        <taxon>Metazoa</taxon>
        <taxon>Chordata</taxon>
        <taxon>Craniata</taxon>
        <taxon>Vertebrata</taxon>
        <taxon>Euteleostomi</taxon>
        <taxon>Actinopterygii</taxon>
        <taxon>Neopterygii</taxon>
        <taxon>Teleostei</taxon>
        <taxon>Ostariophysi</taxon>
        <taxon>Siluriformes</taxon>
        <taxon>Pangasiidae</taxon>
        <taxon>Pangasius</taxon>
    </lineage>
</organism>
<sequence length="197" mass="21954">MDPTLAEMGNHLSDAMKILESGQLQTAQDAERRRLSWRDIPGPLQGDGQNFVTILQLVQNLMHDDEDKQGHRYENGSAYYHEDERDGLLKVCRLVIHTRYDDYATEGFSVFSIRAPVIYLSAACRSGLGEHLCTQLGLPLSSICTVPCNTMFGSQHQMDVALLDKLIKEDIEAGKLPLLLVANAGQLCLMFKSIICT</sequence>
<accession>A0ACC5YUE3</accession>
<proteinExistence type="predicted"/>
<evidence type="ECO:0000313" key="1">
    <source>
        <dbReference type="EMBL" id="MCJ8739028.1"/>
    </source>
</evidence>
<comment type="caution">
    <text evidence="1">The sequence shown here is derived from an EMBL/GenBank/DDBJ whole genome shotgun (WGS) entry which is preliminary data.</text>
</comment>
<dbReference type="Proteomes" id="UP000830395">
    <property type="component" value="Chromosome 13"/>
</dbReference>
<dbReference type="EMBL" id="CM040987">
    <property type="protein sequence ID" value="MCJ8739028.1"/>
    <property type="molecule type" value="Genomic_DNA"/>
</dbReference>
<protein>
    <submittedName>
        <fullName evidence="1">Uncharacterized protein</fullName>
    </submittedName>
</protein>
<keyword evidence="2" id="KW-1185">Reference proteome</keyword>
<name>A0ACC5YUE3_9TELE</name>